<gene>
    <name evidence="3" type="ORF">EDC27_0039</name>
</gene>
<proteinExistence type="predicted"/>
<dbReference type="NCBIfam" id="TIGR02605">
    <property type="entry name" value="CxxC_CxxC_SSSS"/>
    <property type="match status" value="1"/>
</dbReference>
<evidence type="ECO:0000259" key="2">
    <source>
        <dbReference type="SMART" id="SM00834"/>
    </source>
</evidence>
<evidence type="ECO:0000313" key="3">
    <source>
        <dbReference type="EMBL" id="ROR03505.1"/>
    </source>
</evidence>
<feature type="region of interest" description="Disordered" evidence="1">
    <location>
        <begin position="51"/>
        <end position="83"/>
    </location>
</feature>
<feature type="domain" description="Putative regulatory protein FmdB zinc ribbon" evidence="2">
    <location>
        <begin position="1"/>
        <end position="43"/>
    </location>
</feature>
<organism evidence="3 4">
    <name type="scientific">Desulfosoma caldarium</name>
    <dbReference type="NCBI Taxonomy" id="610254"/>
    <lineage>
        <taxon>Bacteria</taxon>
        <taxon>Pseudomonadati</taxon>
        <taxon>Thermodesulfobacteriota</taxon>
        <taxon>Syntrophobacteria</taxon>
        <taxon>Syntrophobacterales</taxon>
        <taxon>Syntrophobacteraceae</taxon>
        <taxon>Desulfosoma</taxon>
    </lineage>
</organism>
<dbReference type="EMBL" id="RJVA01000001">
    <property type="protein sequence ID" value="ROR03505.1"/>
    <property type="molecule type" value="Genomic_DNA"/>
</dbReference>
<dbReference type="InterPro" id="IPR013429">
    <property type="entry name" value="Regulatory_FmdB_Zinc_ribbon"/>
</dbReference>
<dbReference type="PANTHER" id="PTHR34404:SF2">
    <property type="entry name" value="CONSERVED SERINE RICH PROTEIN"/>
    <property type="match status" value="1"/>
</dbReference>
<evidence type="ECO:0000313" key="4">
    <source>
        <dbReference type="Proteomes" id="UP000276223"/>
    </source>
</evidence>
<feature type="compositionally biased region" description="Low complexity" evidence="1">
    <location>
        <begin position="64"/>
        <end position="74"/>
    </location>
</feature>
<comment type="caution">
    <text evidence="3">The sequence shown here is derived from an EMBL/GenBank/DDBJ whole genome shotgun (WGS) entry which is preliminary data.</text>
</comment>
<dbReference type="RefSeq" id="WP_123288611.1">
    <property type="nucleotide sequence ID" value="NZ_RJVA01000001.1"/>
</dbReference>
<dbReference type="Pfam" id="PF09723">
    <property type="entry name" value="Zn_ribbon_8"/>
    <property type="match status" value="1"/>
</dbReference>
<evidence type="ECO:0000256" key="1">
    <source>
        <dbReference type="SAM" id="MobiDB-lite"/>
    </source>
</evidence>
<name>A0A3N1VL41_9BACT</name>
<reference evidence="3 4" key="1">
    <citation type="submission" date="2018-11" db="EMBL/GenBank/DDBJ databases">
        <title>Genomic Encyclopedia of Type Strains, Phase IV (KMG-IV): sequencing the most valuable type-strain genomes for metagenomic binning, comparative biology and taxonomic classification.</title>
        <authorList>
            <person name="Goeker M."/>
        </authorList>
    </citation>
    <scope>NUCLEOTIDE SEQUENCE [LARGE SCALE GENOMIC DNA]</scope>
    <source>
        <strain evidence="3 4">DSM 22027</strain>
    </source>
</reference>
<dbReference type="SMART" id="SM00834">
    <property type="entry name" value="CxxC_CXXC_SSSS"/>
    <property type="match status" value="1"/>
</dbReference>
<accession>A0A3N1VL41</accession>
<protein>
    <submittedName>
        <fullName evidence="3">Putative FmdB family regulatory protein</fullName>
    </submittedName>
</protein>
<dbReference type="AlphaFoldDB" id="A0A3N1VL41"/>
<dbReference type="OrthoDB" id="9813321at2"/>
<sequence>MPIYEFRCVRCGHIQEVLTSSSQSQVTLVCEQCQGEVMERVLSRVSYVMGHSSSARHDGPRVTSKSCSPGSSCSTIELPGHTR</sequence>
<keyword evidence="4" id="KW-1185">Reference proteome</keyword>
<dbReference type="Proteomes" id="UP000276223">
    <property type="component" value="Unassembled WGS sequence"/>
</dbReference>
<dbReference type="PANTHER" id="PTHR34404">
    <property type="entry name" value="REGULATORY PROTEIN, FMDB FAMILY"/>
    <property type="match status" value="1"/>
</dbReference>